<feature type="domain" description="ABC3 transporter permease C-terminal" evidence="7">
    <location>
        <begin position="720"/>
        <end position="836"/>
    </location>
</feature>
<feature type="transmembrane region" description="Helical" evidence="6">
    <location>
        <begin position="810"/>
        <end position="832"/>
    </location>
</feature>
<feature type="transmembrane region" description="Helical" evidence="6">
    <location>
        <begin position="347"/>
        <end position="370"/>
    </location>
</feature>
<feature type="transmembrane region" description="Helical" evidence="6">
    <location>
        <begin position="767"/>
        <end position="790"/>
    </location>
</feature>
<name>A0A420E8E6_9ALTE</name>
<protein>
    <submittedName>
        <fullName evidence="8">ABC transporter permease</fullName>
    </submittedName>
</protein>
<evidence type="ECO:0000313" key="9">
    <source>
        <dbReference type="Proteomes" id="UP000286482"/>
    </source>
</evidence>
<dbReference type="Proteomes" id="UP000286482">
    <property type="component" value="Unassembled WGS sequence"/>
</dbReference>
<dbReference type="EMBL" id="RAQO01000008">
    <property type="protein sequence ID" value="RKF15685.1"/>
    <property type="molecule type" value="Genomic_DNA"/>
</dbReference>
<accession>A0A420E8E6</accession>
<keyword evidence="2" id="KW-1003">Cell membrane</keyword>
<feature type="domain" description="ABC3 transporter permease C-terminal" evidence="7">
    <location>
        <begin position="255"/>
        <end position="369"/>
    </location>
</feature>
<evidence type="ECO:0000256" key="4">
    <source>
        <dbReference type="ARBA" id="ARBA00022989"/>
    </source>
</evidence>
<comment type="caution">
    <text evidence="8">The sequence shown here is derived from an EMBL/GenBank/DDBJ whole genome shotgun (WGS) entry which is preliminary data.</text>
</comment>
<evidence type="ECO:0000256" key="6">
    <source>
        <dbReference type="SAM" id="Phobius"/>
    </source>
</evidence>
<keyword evidence="4 6" id="KW-1133">Transmembrane helix</keyword>
<feature type="transmembrane region" description="Helical" evidence="6">
    <location>
        <begin position="253"/>
        <end position="276"/>
    </location>
</feature>
<organism evidence="8 9">
    <name type="scientific">Alginatibacterium sediminis</name>
    <dbReference type="NCBI Taxonomy" id="2164068"/>
    <lineage>
        <taxon>Bacteria</taxon>
        <taxon>Pseudomonadati</taxon>
        <taxon>Pseudomonadota</taxon>
        <taxon>Gammaproteobacteria</taxon>
        <taxon>Alteromonadales</taxon>
        <taxon>Alteromonadaceae</taxon>
        <taxon>Alginatibacterium</taxon>
    </lineage>
</organism>
<dbReference type="Pfam" id="PF02687">
    <property type="entry name" value="FtsX"/>
    <property type="match status" value="2"/>
</dbReference>
<feature type="transmembrane region" description="Helical" evidence="6">
    <location>
        <begin position="718"/>
        <end position="738"/>
    </location>
</feature>
<reference evidence="8 9" key="1">
    <citation type="submission" date="2018-09" db="EMBL/GenBank/DDBJ databases">
        <authorList>
            <person name="Wang Z."/>
        </authorList>
    </citation>
    <scope>NUCLEOTIDE SEQUENCE [LARGE SCALE GENOMIC DNA]</scope>
    <source>
        <strain evidence="8 9">ALS 81</strain>
    </source>
</reference>
<dbReference type="InterPro" id="IPR003838">
    <property type="entry name" value="ABC3_permease_C"/>
</dbReference>
<gene>
    <name evidence="8" type="ORF">DBZ36_14990</name>
</gene>
<dbReference type="AlphaFoldDB" id="A0A420E8E6"/>
<dbReference type="PANTHER" id="PTHR30287:SF2">
    <property type="entry name" value="BLL1001 PROTEIN"/>
    <property type="match status" value="1"/>
</dbReference>
<proteinExistence type="predicted"/>
<keyword evidence="5 6" id="KW-0472">Membrane</keyword>
<feature type="transmembrane region" description="Helical" evidence="6">
    <location>
        <begin position="477"/>
        <end position="496"/>
    </location>
</feature>
<sequence length="846" mass="94709">MMFKIMQLSIHVSRVSAVLRVNFKSYRWVWGRLLFLVLAMLASVTTLSAVLVTNQAARQSYDNASQPLVDNIHYQIVNQQRQLGVSKRDYSQLRRLGYTQLIPVLQTTINLPRDINISLMGIDPFAIDAQQWLEGLTMELGDGDANFAFVHQQFAQKNGWHDGEILRDIHGRQLPPLRLIDGAGLSREIIVDIAWLSDFENQNQLSHLWVQLKPEQSEAVTQLEQDLPKHLRLRALVTGEKAAQLTDAFHLNLIAMSFMCFVVCLFIMTNAAHLLLVSRLERLRCLRQLGISRDDIYAALALEFLVLCLVCASFGLLLGVGLAQALAPTLDSSFDALFSIRLGFEQGNHLGLLALNFSLLVLGSCVALYLPAKQLNAKLAGLKLQQTLSSTSKTTLLKLSCIGVFAAISAVILRLWSPSLLMAFVCIVMLLVAGVCSWLILQPVLLTQLKKRLKPMRWPFIHVLAADSLTLNQRSKLAICAFYLAVAANMGINLMVDSFREATVDWVSQRLAADYYLSDDEPEQLVTWLNQQASVSAVERRDHYAMPFRKNADDQTRQNTAVASLDIIDTISYPSSHVYRQAMKFDTHQHAQAKLWQGFETGDYVLINQQMAYLAKLKLGQKVELGDRYQSFTVAGIYLDYGNPQAQMSLSKQSLIQLNQQASSSSLALAIELKPDIDRETWLQDFKQHFPNAMHYSRKQVIALTLNTFDQTFIITDALNVITLLVAAISLASSMIVIQRESQAQNAVLRCSGISAIKLFWGQLGQYGLLVLLSSLLALPLALGLSEVLIGQINYHAFHWSYPLKVDSSILLSSLSFAWICVLLSCALVLAYQARKPLIEDLRWLS</sequence>
<feature type="transmembrane region" description="Helical" evidence="6">
    <location>
        <begin position="396"/>
        <end position="416"/>
    </location>
</feature>
<dbReference type="GO" id="GO:0005886">
    <property type="term" value="C:plasma membrane"/>
    <property type="evidence" value="ECO:0007669"/>
    <property type="project" value="UniProtKB-SubCell"/>
</dbReference>
<feature type="transmembrane region" description="Helical" evidence="6">
    <location>
        <begin position="422"/>
        <end position="446"/>
    </location>
</feature>
<evidence type="ECO:0000259" key="7">
    <source>
        <dbReference type="Pfam" id="PF02687"/>
    </source>
</evidence>
<evidence type="ECO:0000256" key="1">
    <source>
        <dbReference type="ARBA" id="ARBA00004651"/>
    </source>
</evidence>
<evidence type="ECO:0000256" key="3">
    <source>
        <dbReference type="ARBA" id="ARBA00022692"/>
    </source>
</evidence>
<evidence type="ECO:0000256" key="2">
    <source>
        <dbReference type="ARBA" id="ARBA00022475"/>
    </source>
</evidence>
<comment type="subcellular location">
    <subcellularLocation>
        <location evidence="1">Cell membrane</location>
        <topology evidence="1">Multi-pass membrane protein</topology>
    </subcellularLocation>
</comment>
<feature type="transmembrane region" description="Helical" evidence="6">
    <location>
        <begin position="297"/>
        <end position="327"/>
    </location>
</feature>
<dbReference type="InterPro" id="IPR038766">
    <property type="entry name" value="Membrane_comp_ABC_pdt"/>
</dbReference>
<keyword evidence="9" id="KW-1185">Reference proteome</keyword>
<evidence type="ECO:0000313" key="8">
    <source>
        <dbReference type="EMBL" id="RKF15685.1"/>
    </source>
</evidence>
<keyword evidence="3 6" id="KW-0812">Transmembrane</keyword>
<dbReference type="PANTHER" id="PTHR30287">
    <property type="entry name" value="MEMBRANE COMPONENT OF PREDICTED ABC SUPERFAMILY METABOLITE UPTAKE TRANSPORTER"/>
    <property type="match status" value="1"/>
</dbReference>
<evidence type="ECO:0000256" key="5">
    <source>
        <dbReference type="ARBA" id="ARBA00023136"/>
    </source>
</evidence>